<dbReference type="EMBL" id="ADMH02001738">
    <property type="protein sequence ID" value="ETN61242.1"/>
    <property type="molecule type" value="Genomic_DNA"/>
</dbReference>
<dbReference type="Gene3D" id="3.30.2020.30">
    <property type="match status" value="1"/>
</dbReference>
<sequence length="510" mass="57962">MFLSRSVSSARRLVVASTAMKPPLNGVSEVVSSTRNGRSFASSGMIRKAPLTTPLAAPNNHRPSPKSTLMPEEDTDRCEDPFHSRTASSSVGRTRWLISEASLSNDDRSRVVLLVLNADDEALTRRYEFPAIWLRDNCQCEACFHAGSVSRVLNWEQFDVERVHVAAVQPVDGGHSLEVLWEGAENGAVVHRSVYNVEWLLERSFRQEDSEAYLEEWYRPAPELWGAARFHEVIQEFSYADVLHEDEALRQWIEALIRYGVVMIKNAPLTEHECRRLANRVGFIRKTHYGEEFIVKAKEGTSNVAYLSTPLQMHTDLPYYEYKPGCNLLHCLVQSKDAGGGGANLIADGFYVAERVRREHPDQFRLLSETLVNWTDIGEDEGGKFHSIYRAPVICIGRDGQRLERINHSVPQRGSHFCVPIEQVDRWYRAMHRFVRILHEEAVQFRTAPGDILTFSNIRAIHGRTGYRDTVQNTRHLVGAYLDWDEIYSKLRVLKTAANKGPKEMESVGG</sequence>
<comment type="pathway">
    <text evidence="3">Amine and polyamine biosynthesis; carnitine biosynthesis.</text>
</comment>
<reference evidence="13" key="2">
    <citation type="submission" date="2010-05" db="EMBL/GenBank/DDBJ databases">
        <authorList>
            <person name="Almeida L.G."/>
            <person name="Nicolas M.F."/>
            <person name="Souza R.C."/>
            <person name="Vasconcelos A.T.R."/>
        </authorList>
    </citation>
    <scope>NUCLEOTIDE SEQUENCE</scope>
</reference>
<evidence type="ECO:0000256" key="8">
    <source>
        <dbReference type="ARBA" id="ARBA00023002"/>
    </source>
</evidence>
<dbReference type="InterPro" id="IPR003819">
    <property type="entry name" value="TauD/TfdA-like"/>
</dbReference>
<comment type="similarity">
    <text evidence="4">Belongs to the gamma-BBH/TMLD family.</text>
</comment>
<dbReference type="PANTHER" id="PTHR10696:SF33">
    <property type="entry name" value="GAMMA-BUTYROBETAINE DIOXYGENASE"/>
    <property type="match status" value="1"/>
</dbReference>
<gene>
    <name evidence="13" type="ORF">AND_007104</name>
</gene>
<reference evidence="13 15" key="1">
    <citation type="journal article" date="2010" name="BMC Genomics">
        <title>Combination of measures distinguishes pre-miRNAs from other stem-loops in the genome of the newly sequenced Anopheles darlingi.</title>
        <authorList>
            <person name="Mendes N.D."/>
            <person name="Freitas A.T."/>
            <person name="Vasconcelos A.T."/>
            <person name="Sagot M.F."/>
        </authorList>
    </citation>
    <scope>NUCLEOTIDE SEQUENCE</scope>
</reference>
<dbReference type="UniPathway" id="UPA00118"/>
<keyword evidence="5" id="KW-0479">Metal-binding</keyword>
<evidence type="ECO:0000313" key="13">
    <source>
        <dbReference type="EMBL" id="ETN61242.1"/>
    </source>
</evidence>
<evidence type="ECO:0000259" key="11">
    <source>
        <dbReference type="Pfam" id="PF02668"/>
    </source>
</evidence>
<dbReference type="GO" id="GO:0046872">
    <property type="term" value="F:metal ion binding"/>
    <property type="evidence" value="ECO:0007669"/>
    <property type="project" value="UniProtKB-KW"/>
</dbReference>
<dbReference type="GO" id="GO:0005739">
    <property type="term" value="C:mitochondrion"/>
    <property type="evidence" value="ECO:0007669"/>
    <property type="project" value="TreeGrafter"/>
</dbReference>
<dbReference type="VEuPathDB" id="VectorBase:ADAR2_008705"/>
<feature type="domain" description="TauD/TfdA-like" evidence="11">
    <location>
        <begin position="219"/>
        <end position="481"/>
    </location>
</feature>
<organism evidence="13">
    <name type="scientific">Anopheles darlingi</name>
    <name type="common">Mosquito</name>
    <dbReference type="NCBI Taxonomy" id="43151"/>
    <lineage>
        <taxon>Eukaryota</taxon>
        <taxon>Metazoa</taxon>
        <taxon>Ecdysozoa</taxon>
        <taxon>Arthropoda</taxon>
        <taxon>Hexapoda</taxon>
        <taxon>Insecta</taxon>
        <taxon>Pterygota</taxon>
        <taxon>Neoptera</taxon>
        <taxon>Endopterygota</taxon>
        <taxon>Diptera</taxon>
        <taxon>Nematocera</taxon>
        <taxon>Culicoidea</taxon>
        <taxon>Culicidae</taxon>
        <taxon>Anophelinae</taxon>
        <taxon>Anopheles</taxon>
    </lineage>
</organism>
<keyword evidence="7 13" id="KW-0223">Dioxygenase</keyword>
<evidence type="ECO:0000256" key="6">
    <source>
        <dbReference type="ARBA" id="ARBA00022873"/>
    </source>
</evidence>
<reference evidence="14" key="4">
    <citation type="submission" date="2015-06" db="UniProtKB">
        <authorList>
            <consortium name="EnsemblMetazoa"/>
        </authorList>
    </citation>
    <scope>IDENTIFICATION</scope>
</reference>
<proteinExistence type="inferred from homology"/>
<dbReference type="EnsemblMetazoa" id="ADAC007104-RA">
    <property type="protein sequence ID" value="ADAC007104-PA"/>
    <property type="gene ID" value="ADAC007104"/>
</dbReference>
<name>W5J9V4_ANODA</name>
<dbReference type="Pfam" id="PF02668">
    <property type="entry name" value="TauD"/>
    <property type="match status" value="1"/>
</dbReference>
<dbReference type="STRING" id="43151.W5J9V4"/>
<dbReference type="InterPro" id="IPR050411">
    <property type="entry name" value="AlphaKG_dependent_hydroxylases"/>
</dbReference>
<comment type="cofactor">
    <cofactor evidence="2">
        <name>L-ascorbate</name>
        <dbReference type="ChEBI" id="CHEBI:38290"/>
    </cofactor>
</comment>
<dbReference type="GO" id="GO:0045329">
    <property type="term" value="P:carnitine biosynthetic process"/>
    <property type="evidence" value="ECO:0007669"/>
    <property type="project" value="UniProtKB-UniPathway"/>
</dbReference>
<dbReference type="CDD" id="cd00250">
    <property type="entry name" value="CAS_like"/>
    <property type="match status" value="1"/>
</dbReference>
<keyword evidence="6" id="KW-0124">Carnitine biosynthesis</keyword>
<keyword evidence="8" id="KW-0560">Oxidoreductase</keyword>
<evidence type="ECO:0000256" key="9">
    <source>
        <dbReference type="ARBA" id="ARBA00023004"/>
    </source>
</evidence>
<evidence type="ECO:0000256" key="3">
    <source>
        <dbReference type="ARBA" id="ARBA00005022"/>
    </source>
</evidence>
<feature type="domain" description="Gamma-butyrobetaine hydroxylase-like N-terminal" evidence="12">
    <location>
        <begin position="125"/>
        <end position="200"/>
    </location>
</feature>
<dbReference type="Pfam" id="PF06155">
    <property type="entry name" value="GBBH-like_N"/>
    <property type="match status" value="1"/>
</dbReference>
<dbReference type="PANTHER" id="PTHR10696">
    <property type="entry name" value="GAMMA-BUTYROBETAINE HYDROXYLASE-RELATED"/>
    <property type="match status" value="1"/>
</dbReference>
<dbReference type="FunCoup" id="W5J9V4">
    <property type="interactions" value="78"/>
</dbReference>
<dbReference type="FunFam" id="3.60.130.10:FF:000001">
    <property type="entry name" value="Trimethyllysine dioxygenase, mitochondrial"/>
    <property type="match status" value="1"/>
</dbReference>
<dbReference type="Gene3D" id="3.60.130.10">
    <property type="entry name" value="Clavaminate synthase-like"/>
    <property type="match status" value="1"/>
</dbReference>
<accession>W5J9V4</accession>
<evidence type="ECO:0000256" key="10">
    <source>
        <dbReference type="SAM" id="MobiDB-lite"/>
    </source>
</evidence>
<evidence type="ECO:0000256" key="7">
    <source>
        <dbReference type="ARBA" id="ARBA00022964"/>
    </source>
</evidence>
<comment type="cofactor">
    <cofactor evidence="1">
        <name>Fe(2+)</name>
        <dbReference type="ChEBI" id="CHEBI:29033"/>
    </cofactor>
</comment>
<evidence type="ECO:0000256" key="2">
    <source>
        <dbReference type="ARBA" id="ARBA00001961"/>
    </source>
</evidence>
<dbReference type="eggNOG" id="KOG3888">
    <property type="taxonomic scope" value="Eukaryota"/>
</dbReference>
<dbReference type="AlphaFoldDB" id="W5J9V4"/>
<evidence type="ECO:0000256" key="4">
    <source>
        <dbReference type="ARBA" id="ARBA00008654"/>
    </source>
</evidence>
<dbReference type="InterPro" id="IPR010376">
    <property type="entry name" value="GBBH-like_N"/>
</dbReference>
<dbReference type="VEuPathDB" id="VectorBase:ADAC007104"/>
<evidence type="ECO:0000259" key="12">
    <source>
        <dbReference type="Pfam" id="PF06155"/>
    </source>
</evidence>
<reference evidence="13" key="3">
    <citation type="journal article" date="2013" name="Nucleic Acids Res.">
        <title>The genome of Anopheles darlingi, the main neotropical malaria vector.</title>
        <authorList>
            <person name="Marinotti O."/>
            <person name="Cerqueira G.C."/>
            <person name="de Almeida L.G."/>
            <person name="Ferro M.I."/>
            <person name="Loreto E.L."/>
            <person name="Zaha A."/>
            <person name="Teixeira S.M."/>
            <person name="Wespiser A.R."/>
            <person name="Almeida E Silva A."/>
            <person name="Schlindwein A.D."/>
            <person name="Pacheco A.C."/>
            <person name="Silva A.L."/>
            <person name="Graveley B.R."/>
            <person name="Walenz B.P."/>
            <person name="Lima Bde A."/>
            <person name="Ribeiro C.A."/>
            <person name="Nunes-Silva C.G."/>
            <person name="de Carvalho C.R."/>
            <person name="Soares C.M."/>
            <person name="de Menezes C.B."/>
            <person name="Matiolli C."/>
            <person name="Caffrey D."/>
            <person name="Araujo D.A."/>
            <person name="de Oliveira D.M."/>
            <person name="Golenbock D."/>
            <person name="Grisard E.C."/>
            <person name="Fantinatti-Garboggini F."/>
            <person name="de Carvalho F.M."/>
            <person name="Barcellos F.G."/>
            <person name="Prosdocimi F."/>
            <person name="May G."/>
            <person name="Azevedo Junior G.M."/>
            <person name="Guimaraes G.M."/>
            <person name="Goldman G.H."/>
            <person name="Padilha I.Q."/>
            <person name="Batista Jda S."/>
            <person name="Ferro J.A."/>
            <person name="Ribeiro J.M."/>
            <person name="Fietto J.L."/>
            <person name="Dabbas K.M."/>
            <person name="Cerdeira L."/>
            <person name="Agnez-Lima L.F."/>
            <person name="Brocchi M."/>
            <person name="de Carvalho M.O."/>
            <person name="Teixeira Mde M."/>
            <person name="Diniz Maia Mde M."/>
            <person name="Goldman M.H."/>
            <person name="Cruz Schneider M.P."/>
            <person name="Felipe M.S."/>
            <person name="Hungria M."/>
            <person name="Nicolas M.F."/>
            <person name="Pereira M."/>
            <person name="Montes M.A."/>
            <person name="Cantao M.E."/>
            <person name="Vincentz M."/>
            <person name="Rafael M.S."/>
            <person name="Silverman N."/>
            <person name="Stoco P.H."/>
            <person name="Souza R.C."/>
            <person name="Vicentini R."/>
            <person name="Gazzinelli R.T."/>
            <person name="Neves Rde O."/>
            <person name="Silva R."/>
            <person name="Astolfi-Filho S."/>
            <person name="Maciel T.E."/>
            <person name="Urmenyi T.P."/>
            <person name="Tadei W.P."/>
            <person name="Camargo E.P."/>
            <person name="de Vasconcelos A.T."/>
        </authorList>
    </citation>
    <scope>NUCLEOTIDE SEQUENCE</scope>
</reference>
<dbReference type="GO" id="GO:0016706">
    <property type="term" value="F:2-oxoglutarate-dependent dioxygenase activity"/>
    <property type="evidence" value="ECO:0007669"/>
    <property type="project" value="UniProtKB-ARBA"/>
</dbReference>
<dbReference type="InterPro" id="IPR042098">
    <property type="entry name" value="TauD-like_sf"/>
</dbReference>
<dbReference type="SUPFAM" id="SSF51197">
    <property type="entry name" value="Clavaminate synthase-like"/>
    <property type="match status" value="1"/>
</dbReference>
<feature type="region of interest" description="Disordered" evidence="10">
    <location>
        <begin position="51"/>
        <end position="86"/>
    </location>
</feature>
<dbReference type="InterPro" id="IPR038492">
    <property type="entry name" value="GBBH-like_N_sf"/>
</dbReference>
<evidence type="ECO:0000313" key="14">
    <source>
        <dbReference type="EnsemblMetazoa" id="ADAC007104-PA"/>
    </source>
</evidence>
<evidence type="ECO:0000256" key="1">
    <source>
        <dbReference type="ARBA" id="ARBA00001954"/>
    </source>
</evidence>
<protein>
    <submittedName>
        <fullName evidence="13">Epsilon-trimethyllysine 2-oxoglutarate dioxygenase</fullName>
    </submittedName>
</protein>
<dbReference type="HOGENOM" id="CLU_021859_2_0_1"/>
<keyword evidence="15" id="KW-1185">Reference proteome</keyword>
<dbReference type="FunFam" id="3.30.2020.30:FF:000002">
    <property type="entry name" value="Putative gamma-butyrobetaine dioxygenase"/>
    <property type="match status" value="1"/>
</dbReference>
<evidence type="ECO:0000313" key="15">
    <source>
        <dbReference type="Proteomes" id="UP000000673"/>
    </source>
</evidence>
<dbReference type="Proteomes" id="UP000000673">
    <property type="component" value="Unassembled WGS sequence"/>
</dbReference>
<keyword evidence="9" id="KW-0408">Iron</keyword>
<evidence type="ECO:0000256" key="5">
    <source>
        <dbReference type="ARBA" id="ARBA00022723"/>
    </source>
</evidence>
<dbReference type="OMA" id="QWIEALI"/>